<feature type="domain" description="C3H1-type" evidence="7">
    <location>
        <begin position="186"/>
        <end position="213"/>
    </location>
</feature>
<accession>A0A812XWI0</accession>
<dbReference type="PROSITE" id="PS50103">
    <property type="entry name" value="ZF_C3H1"/>
    <property type="match status" value="7"/>
</dbReference>
<dbReference type="InterPro" id="IPR045877">
    <property type="entry name" value="ZFP36-like"/>
</dbReference>
<feature type="zinc finger region" description="C3H1-type" evidence="5">
    <location>
        <begin position="186"/>
        <end position="213"/>
    </location>
</feature>
<evidence type="ECO:0000256" key="4">
    <source>
        <dbReference type="ARBA" id="ARBA00022833"/>
    </source>
</evidence>
<dbReference type="Gene3D" id="4.10.1000.10">
    <property type="entry name" value="Zinc finger, CCCH-type"/>
    <property type="match status" value="7"/>
</dbReference>
<feature type="compositionally biased region" description="Basic and acidic residues" evidence="6">
    <location>
        <begin position="294"/>
        <end position="308"/>
    </location>
</feature>
<evidence type="ECO:0000256" key="2">
    <source>
        <dbReference type="ARBA" id="ARBA00022737"/>
    </source>
</evidence>
<keyword evidence="9" id="KW-1185">Reference proteome</keyword>
<comment type="caution">
    <text evidence="8">The sequence shown here is derived from an EMBL/GenBank/DDBJ whole genome shotgun (WGS) entry which is preliminary data.</text>
</comment>
<feature type="domain" description="C3H1-type" evidence="7">
    <location>
        <begin position="118"/>
        <end position="145"/>
    </location>
</feature>
<feature type="domain" description="C3H1-type" evidence="7">
    <location>
        <begin position="371"/>
        <end position="398"/>
    </location>
</feature>
<feature type="region of interest" description="Disordered" evidence="6">
    <location>
        <begin position="285"/>
        <end position="308"/>
    </location>
</feature>
<feature type="domain" description="C3H1-type" evidence="7">
    <location>
        <begin position="322"/>
        <end position="348"/>
    </location>
</feature>
<name>A0A812XWI0_SYMPI</name>
<dbReference type="Pfam" id="PF00642">
    <property type="entry name" value="zf-CCCH"/>
    <property type="match status" value="6"/>
</dbReference>
<dbReference type="PANTHER" id="PTHR12547">
    <property type="entry name" value="CCCH ZINC FINGER/TIS11-RELATED"/>
    <property type="match status" value="1"/>
</dbReference>
<evidence type="ECO:0000256" key="6">
    <source>
        <dbReference type="SAM" id="MobiDB-lite"/>
    </source>
</evidence>
<feature type="zinc finger region" description="C3H1-type" evidence="5">
    <location>
        <begin position="3"/>
        <end position="30"/>
    </location>
</feature>
<evidence type="ECO:0000256" key="3">
    <source>
        <dbReference type="ARBA" id="ARBA00022771"/>
    </source>
</evidence>
<reference evidence="8" key="1">
    <citation type="submission" date="2021-02" db="EMBL/GenBank/DDBJ databases">
        <authorList>
            <person name="Dougan E. K."/>
            <person name="Rhodes N."/>
            <person name="Thang M."/>
            <person name="Chan C."/>
        </authorList>
    </citation>
    <scope>NUCLEOTIDE SEQUENCE</scope>
</reference>
<feature type="domain" description="C3H1-type" evidence="7">
    <location>
        <begin position="40"/>
        <end position="67"/>
    </location>
</feature>
<organism evidence="8 9">
    <name type="scientific">Symbiodinium pilosum</name>
    <name type="common">Dinoflagellate</name>
    <dbReference type="NCBI Taxonomy" id="2952"/>
    <lineage>
        <taxon>Eukaryota</taxon>
        <taxon>Sar</taxon>
        <taxon>Alveolata</taxon>
        <taxon>Dinophyceae</taxon>
        <taxon>Suessiales</taxon>
        <taxon>Symbiodiniaceae</taxon>
        <taxon>Symbiodinium</taxon>
    </lineage>
</organism>
<evidence type="ECO:0000256" key="1">
    <source>
        <dbReference type="ARBA" id="ARBA00022723"/>
    </source>
</evidence>
<feature type="domain" description="C3H1-type" evidence="7">
    <location>
        <begin position="3"/>
        <end position="30"/>
    </location>
</feature>
<dbReference type="GO" id="GO:0003729">
    <property type="term" value="F:mRNA binding"/>
    <property type="evidence" value="ECO:0007669"/>
    <property type="project" value="InterPro"/>
</dbReference>
<evidence type="ECO:0000313" key="9">
    <source>
        <dbReference type="Proteomes" id="UP000649617"/>
    </source>
</evidence>
<dbReference type="SMART" id="SM00356">
    <property type="entry name" value="ZnF_C3H1"/>
    <property type="match status" value="7"/>
</dbReference>
<dbReference type="Proteomes" id="UP000649617">
    <property type="component" value="Unassembled WGS sequence"/>
</dbReference>
<dbReference type="EMBL" id="CAJNIZ010046796">
    <property type="protein sequence ID" value="CAE7756810.1"/>
    <property type="molecule type" value="Genomic_DNA"/>
</dbReference>
<feature type="zinc finger region" description="C3H1-type" evidence="5">
    <location>
        <begin position="250"/>
        <end position="277"/>
    </location>
</feature>
<dbReference type="OrthoDB" id="411372at2759"/>
<keyword evidence="4 5" id="KW-0862">Zinc</keyword>
<gene>
    <name evidence="8" type="primary">ZFP36</name>
    <name evidence="8" type="ORF">SPIL2461_LOCUS22013</name>
</gene>
<evidence type="ECO:0000256" key="5">
    <source>
        <dbReference type="PROSITE-ProRule" id="PRU00723"/>
    </source>
</evidence>
<protein>
    <submittedName>
        <fullName evidence="8">ZFP36 protein</fullName>
    </submittedName>
</protein>
<feature type="zinc finger region" description="C3H1-type" evidence="5">
    <location>
        <begin position="118"/>
        <end position="145"/>
    </location>
</feature>
<evidence type="ECO:0000313" key="8">
    <source>
        <dbReference type="EMBL" id="CAE7756810.1"/>
    </source>
</evidence>
<keyword evidence="3 5" id="KW-0863">Zinc-finger</keyword>
<dbReference type="SUPFAM" id="SSF90229">
    <property type="entry name" value="CCCH zinc finger"/>
    <property type="match status" value="7"/>
</dbReference>
<dbReference type="GO" id="GO:0008270">
    <property type="term" value="F:zinc ion binding"/>
    <property type="evidence" value="ECO:0007669"/>
    <property type="project" value="UniProtKB-KW"/>
</dbReference>
<feature type="domain" description="C3H1-type" evidence="7">
    <location>
        <begin position="250"/>
        <end position="277"/>
    </location>
</feature>
<proteinExistence type="predicted"/>
<dbReference type="PANTHER" id="PTHR12547:SF18">
    <property type="entry name" value="PROTEIN TIS11"/>
    <property type="match status" value="1"/>
</dbReference>
<dbReference type="AlphaFoldDB" id="A0A812XWI0"/>
<feature type="zinc finger region" description="C3H1-type" evidence="5">
    <location>
        <begin position="371"/>
        <end position="398"/>
    </location>
</feature>
<sequence>MGLYKTSLCKFFEEGSCSKGSSCNYAHGQDELRESGQAPGFKTVRCKYYDQGTCKKGDDCSYAHGDGDLTRDKLEAAPPIDETQPQPYCRRILRSRVPKRQLDGWADDSEAVKHQKTENQRPPCAFYRVGRCARGADCPYSHGGEAEMPPAPVAKVVLPPARPTSRWQPARVQEAPAAAEPPGVGPFKRTLCRFFLDGFCANGNACTFAHGEHELQQPTEGGTWVFIPSGASPTQNMDYSSVSAMPVSSLQKTQLCAYFEAGSCKKGARCTFAHGAHELVRTAGTGKVVPPPAKLEEKPDEERTQSSEGCADLHRQFRHGHFKTRMCKFYLEGHCRDGSDCRYAHDETELPAAVDADLGEEEGPSSEKHIFYKTRMCQPHLQGHCQKGSSCNYAHSEAELQPPSWAKGEPGTSTRYGIVVPSLAGTEKLSAT</sequence>
<feature type="zinc finger region" description="C3H1-type" evidence="5">
    <location>
        <begin position="40"/>
        <end position="67"/>
    </location>
</feature>
<keyword evidence="2" id="KW-0677">Repeat</keyword>
<evidence type="ECO:0000259" key="7">
    <source>
        <dbReference type="PROSITE" id="PS50103"/>
    </source>
</evidence>
<feature type="zinc finger region" description="C3H1-type" evidence="5">
    <location>
        <begin position="322"/>
        <end position="348"/>
    </location>
</feature>
<dbReference type="InterPro" id="IPR000571">
    <property type="entry name" value="Znf_CCCH"/>
</dbReference>
<dbReference type="InterPro" id="IPR036855">
    <property type="entry name" value="Znf_CCCH_sf"/>
</dbReference>
<keyword evidence="1 5" id="KW-0479">Metal-binding</keyword>